<evidence type="ECO:0000259" key="11">
    <source>
        <dbReference type="Pfam" id="PF02728"/>
    </source>
</evidence>
<keyword evidence="5 8" id="KW-0186">Copper</keyword>
<keyword evidence="3 6" id="KW-0801">TPQ</keyword>
<comment type="PTM">
    <text evidence="7 8">Topaquinone (TPQ) is generated by copper-dependent autoxidation of a specific tyrosyl residue.</text>
</comment>
<feature type="active site" description="Proton acceptor" evidence="6">
    <location>
        <position position="312"/>
    </location>
</feature>
<dbReference type="Gene3D" id="2.70.98.20">
    <property type="entry name" value="Copper amine oxidase, catalytic domain"/>
    <property type="match status" value="1"/>
</dbReference>
<evidence type="ECO:0000256" key="6">
    <source>
        <dbReference type="PIRSR" id="PIRSR600269-50"/>
    </source>
</evidence>
<dbReference type="GO" id="GO:0048038">
    <property type="term" value="F:quinone binding"/>
    <property type="evidence" value="ECO:0007669"/>
    <property type="project" value="InterPro"/>
</dbReference>
<comment type="similarity">
    <text evidence="1 8">Belongs to the copper/topaquinone oxidase family.</text>
</comment>
<evidence type="ECO:0000256" key="5">
    <source>
        <dbReference type="ARBA" id="ARBA00023008"/>
    </source>
</evidence>
<dbReference type="InterPro" id="IPR015802">
    <property type="entry name" value="Cu_amine_oxidase_N3"/>
</dbReference>
<evidence type="ECO:0000256" key="2">
    <source>
        <dbReference type="ARBA" id="ARBA00022723"/>
    </source>
</evidence>
<dbReference type="Gene3D" id="3.10.450.40">
    <property type="match status" value="2"/>
</dbReference>
<evidence type="ECO:0000256" key="7">
    <source>
        <dbReference type="PIRSR" id="PIRSR600269-51"/>
    </source>
</evidence>
<gene>
    <name evidence="12" type="ORF">D9Q98_000665</name>
</gene>
<keyword evidence="2 8" id="KW-0479">Metal-binding</keyword>
<dbReference type="GO" id="GO:0009308">
    <property type="term" value="P:amine metabolic process"/>
    <property type="evidence" value="ECO:0007669"/>
    <property type="project" value="UniProtKB-UniRule"/>
</dbReference>
<dbReference type="InterPro" id="IPR015798">
    <property type="entry name" value="Cu_amine_oxidase_C"/>
</dbReference>
<sequence>MDAAPPVPAAKITVLADLHPLDPLCGEEILAVSAACREYATQLGIEKLRFNSVAVQEPDKRTVLAHLRGEGPKPPRMALAVLEVIAEPYAVVEAVLALDGGAAIDSWKEMVGVQPCLTIDDVVEAEVALKANTEFQALMASRYSITDLDLLAVDPWYSGYRWGAPEGRVLQFLLYMRSSPDDNHYAHPLDTIIFYDYHADKIHKVYSQNGDQGWQVPAQNSNFHRSLAPSPRRTSMKPLDVVQPEGPSFSVDGNCVAWEGWSFHIGFSWREGLILNNIQLQGRPVLYRAALAEIIVPYGEPREPFQYKCAYDIVDYGLGFCANPLELGCDCLGHIKYFDAVLNNSRGGVTRIRKAVCLHEEDAGMAWKHYEYRNGHVEVRRQRRLAISFIATIANYEYGFYWHLYQDGTIGFEAKLTGIVSTHALFPEEVAAGGQPQWGTRLAPGVNAHVHQHFFMVRLDPTIDCPDGGKNLQVVEVEAQPMPLGPRNPHGVGFDIVERVLERESEAQRMCALERSRVWKVQNPGSINPATGKPVAWKLMPGSPCPPLLANPTSSHATRGAFATKHLWVTPYHPKQMNPAGDYPLHPDPEQNQGIADWARANRPLNGADCVLWFNLGVTHVVRCEDWPVMPVENLSFHLKPWNFFTCNPTLDLPLTANAASRDHDEAAAKGSAAACCAKPAARAIPPNLISRL</sequence>
<dbReference type="EC" id="1.4.3.-" evidence="8"/>
<accession>A0A9D4TYP5</accession>
<organism evidence="12 13">
    <name type="scientific">Chlorella vulgaris</name>
    <name type="common">Green alga</name>
    <dbReference type="NCBI Taxonomy" id="3077"/>
    <lineage>
        <taxon>Eukaryota</taxon>
        <taxon>Viridiplantae</taxon>
        <taxon>Chlorophyta</taxon>
        <taxon>core chlorophytes</taxon>
        <taxon>Trebouxiophyceae</taxon>
        <taxon>Chlorellales</taxon>
        <taxon>Chlorellaceae</taxon>
        <taxon>Chlorella clade</taxon>
        <taxon>Chlorella</taxon>
    </lineage>
</organism>
<dbReference type="InterPro" id="IPR049948">
    <property type="entry name" value="Cu_Am_ox_TPQ-bd"/>
</dbReference>
<dbReference type="EMBL" id="SIDB01000001">
    <property type="protein sequence ID" value="KAI3438228.1"/>
    <property type="molecule type" value="Genomic_DNA"/>
</dbReference>
<dbReference type="GO" id="GO:0008131">
    <property type="term" value="F:primary methylamine oxidase activity"/>
    <property type="evidence" value="ECO:0007669"/>
    <property type="project" value="InterPro"/>
</dbReference>
<reference evidence="12" key="2">
    <citation type="submission" date="2020-11" db="EMBL/GenBank/DDBJ databases">
        <authorList>
            <person name="Cecchin M."/>
            <person name="Marcolungo L."/>
            <person name="Rossato M."/>
            <person name="Girolomoni L."/>
            <person name="Cosentino E."/>
            <person name="Cuine S."/>
            <person name="Li-Beisson Y."/>
            <person name="Delledonne M."/>
            <person name="Ballottari M."/>
        </authorList>
    </citation>
    <scope>NUCLEOTIDE SEQUENCE</scope>
    <source>
        <strain evidence="12">211/11P</strain>
        <tissue evidence="12">Whole cell</tissue>
    </source>
</reference>
<dbReference type="PANTHER" id="PTHR10638:SF41">
    <property type="entry name" value="AMINE OXIDASE"/>
    <property type="match status" value="1"/>
</dbReference>
<dbReference type="PANTHER" id="PTHR10638">
    <property type="entry name" value="COPPER AMINE OXIDASE"/>
    <property type="match status" value="1"/>
</dbReference>
<dbReference type="PROSITE" id="PS01164">
    <property type="entry name" value="COPPER_AMINE_OXID_1"/>
    <property type="match status" value="1"/>
</dbReference>
<evidence type="ECO:0000313" key="13">
    <source>
        <dbReference type="Proteomes" id="UP001055712"/>
    </source>
</evidence>
<feature type="domain" description="Copper amine oxidase N2-terminal" evidence="10">
    <location>
        <begin position="19"/>
        <end position="89"/>
    </location>
</feature>
<evidence type="ECO:0000256" key="1">
    <source>
        <dbReference type="ARBA" id="ARBA00007983"/>
    </source>
</evidence>
<dbReference type="InterPro" id="IPR015800">
    <property type="entry name" value="Cu_amine_oxidase_N2"/>
</dbReference>
<keyword evidence="4 8" id="KW-0560">Oxidoreductase</keyword>
<dbReference type="Pfam" id="PF01179">
    <property type="entry name" value="Cu_amine_oxid"/>
    <property type="match status" value="1"/>
</dbReference>
<comment type="caution">
    <text evidence="12">The sequence shown here is derived from an EMBL/GenBank/DDBJ whole genome shotgun (WGS) entry which is preliminary data.</text>
</comment>
<evidence type="ECO:0000256" key="8">
    <source>
        <dbReference type="RuleBase" id="RU000672"/>
    </source>
</evidence>
<dbReference type="Pfam" id="PF02728">
    <property type="entry name" value="Cu_amine_oxidN3"/>
    <property type="match status" value="1"/>
</dbReference>
<dbReference type="OrthoDB" id="5379943at2759"/>
<evidence type="ECO:0000259" key="10">
    <source>
        <dbReference type="Pfam" id="PF02727"/>
    </source>
</evidence>
<dbReference type="InterPro" id="IPR000269">
    <property type="entry name" value="Cu_amine_oxidase"/>
</dbReference>
<reference evidence="12" key="1">
    <citation type="journal article" date="2019" name="Plant J.">
        <title>Chlorella vulgaris genome assembly and annotation reveals the molecular basis for metabolic acclimation to high light conditions.</title>
        <authorList>
            <person name="Cecchin M."/>
            <person name="Marcolungo L."/>
            <person name="Rossato M."/>
            <person name="Girolomoni L."/>
            <person name="Cosentino E."/>
            <person name="Cuine S."/>
            <person name="Li-Beisson Y."/>
            <person name="Delledonne M."/>
            <person name="Ballottari M."/>
        </authorList>
    </citation>
    <scope>NUCLEOTIDE SEQUENCE</scope>
    <source>
        <strain evidence="12">211/11P</strain>
    </source>
</reference>
<evidence type="ECO:0000259" key="9">
    <source>
        <dbReference type="Pfam" id="PF01179"/>
    </source>
</evidence>
<evidence type="ECO:0000256" key="3">
    <source>
        <dbReference type="ARBA" id="ARBA00022772"/>
    </source>
</evidence>
<feature type="domain" description="Copper amine oxidase catalytic" evidence="9">
    <location>
        <begin position="240"/>
        <end position="651"/>
    </location>
</feature>
<feature type="modified residue" description="2',4',5'-topaquinone" evidence="7">
    <location>
        <position position="396"/>
    </location>
</feature>
<evidence type="ECO:0000313" key="12">
    <source>
        <dbReference type="EMBL" id="KAI3438228.1"/>
    </source>
</evidence>
<dbReference type="NCBIfam" id="NF008559">
    <property type="entry name" value="PRK11504.1"/>
    <property type="match status" value="1"/>
</dbReference>
<evidence type="ECO:0000256" key="4">
    <source>
        <dbReference type="ARBA" id="ARBA00023002"/>
    </source>
</evidence>
<dbReference type="SUPFAM" id="SSF54416">
    <property type="entry name" value="Amine oxidase N-terminal region"/>
    <property type="match status" value="2"/>
</dbReference>
<protein>
    <recommendedName>
        <fullName evidence="8">Amine oxidase</fullName>
        <ecNumber evidence="8">1.4.3.-</ecNumber>
    </recommendedName>
</protein>
<comment type="cofactor">
    <cofactor evidence="8">
        <name>Cu cation</name>
        <dbReference type="ChEBI" id="CHEBI:23378"/>
    </cofactor>
    <text evidence="8">Contains 1 topaquinone per subunit.</text>
</comment>
<feature type="active site" description="Schiff-base intermediate with substrate; via topaquinone" evidence="6">
    <location>
        <position position="396"/>
    </location>
</feature>
<dbReference type="InterPro" id="IPR036460">
    <property type="entry name" value="Cu_amine_oxidase_C_sf"/>
</dbReference>
<dbReference type="InterPro" id="IPR016182">
    <property type="entry name" value="Cu_amine_oxidase_N-reg"/>
</dbReference>
<dbReference type="AlphaFoldDB" id="A0A9D4TYP5"/>
<feature type="domain" description="Copper amine oxidase N3-terminal" evidence="11">
    <location>
        <begin position="115"/>
        <end position="204"/>
    </location>
</feature>
<dbReference type="GO" id="GO:0005507">
    <property type="term" value="F:copper ion binding"/>
    <property type="evidence" value="ECO:0007669"/>
    <property type="project" value="InterPro"/>
</dbReference>
<dbReference type="SUPFAM" id="SSF49998">
    <property type="entry name" value="Amine oxidase catalytic domain"/>
    <property type="match status" value="1"/>
</dbReference>
<keyword evidence="13" id="KW-1185">Reference proteome</keyword>
<dbReference type="Proteomes" id="UP001055712">
    <property type="component" value="Unassembled WGS sequence"/>
</dbReference>
<dbReference type="Pfam" id="PF02727">
    <property type="entry name" value="Cu_amine_oxidN2"/>
    <property type="match status" value="1"/>
</dbReference>
<name>A0A9D4TYP5_CHLVU</name>
<proteinExistence type="inferred from homology"/>